<keyword evidence="8" id="KW-0597">Phosphoprotein</keyword>
<dbReference type="PANTHER" id="PTHR45745:SF1">
    <property type="entry name" value="PHOSPHOGLUCOMUTASE 2B-RELATED"/>
    <property type="match status" value="1"/>
</dbReference>
<keyword evidence="23" id="KW-1185">Reference proteome</keyword>
<feature type="domain" description="Alpha-D-phosphohexomutase C-terminal" evidence="16">
    <location>
        <begin position="519"/>
        <end position="556"/>
    </location>
</feature>
<dbReference type="Pfam" id="PF02880">
    <property type="entry name" value="PGM_PMM_III"/>
    <property type="match status" value="1"/>
</dbReference>
<evidence type="ECO:0000256" key="6">
    <source>
        <dbReference type="ARBA" id="ARBA00012728"/>
    </source>
</evidence>
<evidence type="ECO:0000256" key="10">
    <source>
        <dbReference type="ARBA" id="ARBA00022842"/>
    </source>
</evidence>
<keyword evidence="7" id="KW-0119">Carbohydrate metabolism</keyword>
<dbReference type="InterPro" id="IPR016066">
    <property type="entry name" value="A-D-PHexomutase_CS"/>
</dbReference>
<dbReference type="Pfam" id="PF02878">
    <property type="entry name" value="PGM_PMM_I"/>
    <property type="match status" value="1"/>
</dbReference>
<comment type="cofactor">
    <cofactor evidence="2">
        <name>Mg(2+)</name>
        <dbReference type="ChEBI" id="CHEBI:18420"/>
    </cofactor>
</comment>
<protein>
    <recommendedName>
        <fullName evidence="12">Phosphoglucomutase</fullName>
        <ecNumber evidence="6">5.4.2.2</ecNumber>
    </recommendedName>
    <alternativeName>
        <fullName evidence="14">Alpha-phosphoglucomutase</fullName>
    </alternativeName>
    <alternativeName>
        <fullName evidence="13">Glucose phosphomutase</fullName>
    </alternativeName>
</protein>
<dbReference type="GO" id="GO:0000287">
    <property type="term" value="F:magnesium ion binding"/>
    <property type="evidence" value="ECO:0007669"/>
    <property type="project" value="InterPro"/>
</dbReference>
<feature type="domain" description="Alpha-D-phosphohexomutase alpha/beta/alpha" evidence="18">
    <location>
        <begin position="211"/>
        <end position="314"/>
    </location>
</feature>
<dbReference type="InterPro" id="IPR036900">
    <property type="entry name" value="A-D-PHexomutase_C_sf"/>
</dbReference>
<evidence type="ECO:0000259" key="16">
    <source>
        <dbReference type="Pfam" id="PF00408"/>
    </source>
</evidence>
<evidence type="ECO:0000313" key="23">
    <source>
        <dbReference type="Proteomes" id="UP000199280"/>
    </source>
</evidence>
<dbReference type="InterPro" id="IPR005846">
    <property type="entry name" value="A-D-PHexomutase_a/b/a-III"/>
</dbReference>
<dbReference type="SUPFAM" id="SSF55957">
    <property type="entry name" value="Phosphoglucomutase, C-terminal domain"/>
    <property type="match status" value="1"/>
</dbReference>
<dbReference type="RefSeq" id="WP_068620926.1">
    <property type="nucleotide sequence ID" value="NZ_FJNB01000002.1"/>
</dbReference>
<proteinExistence type="inferred from homology"/>
<dbReference type="AlphaFoldDB" id="A0A143YAR9"/>
<evidence type="ECO:0000313" key="20">
    <source>
        <dbReference type="EMBL" id="CZQ84260.1"/>
    </source>
</evidence>
<evidence type="ECO:0000256" key="8">
    <source>
        <dbReference type="ARBA" id="ARBA00022553"/>
    </source>
</evidence>
<dbReference type="InterPro" id="IPR005843">
    <property type="entry name" value="A-D-PHexomutase_C"/>
</dbReference>
<evidence type="ECO:0000256" key="12">
    <source>
        <dbReference type="ARBA" id="ARBA00039995"/>
    </source>
</evidence>
<dbReference type="Proteomes" id="UP000076878">
    <property type="component" value="Unassembled WGS sequence"/>
</dbReference>
<keyword evidence="10 15" id="KW-0460">Magnesium</keyword>
<gene>
    <name evidence="21" type="ORF">SAMN05216375_11115</name>
    <name evidence="20" type="ORF">TR210_339</name>
</gene>
<dbReference type="Pfam" id="PF02879">
    <property type="entry name" value="PGM_PMM_II"/>
    <property type="match status" value="1"/>
</dbReference>
<dbReference type="CDD" id="cd05799">
    <property type="entry name" value="PGM2"/>
    <property type="match status" value="1"/>
</dbReference>
<accession>A0A143YAR9</accession>
<dbReference type="EC" id="5.4.2.2" evidence="6"/>
<feature type="domain" description="Alpha-D-phosphohexomutase alpha/beta/alpha" evidence="19">
    <location>
        <begin position="327"/>
        <end position="447"/>
    </location>
</feature>
<dbReference type="OrthoDB" id="9806956at2"/>
<dbReference type="InterPro" id="IPR005844">
    <property type="entry name" value="A-D-PHexomutase_a/b/a-I"/>
</dbReference>
<keyword evidence="7" id="KW-0313">Glucose metabolism</keyword>
<evidence type="ECO:0000256" key="3">
    <source>
        <dbReference type="ARBA" id="ARBA00005164"/>
    </source>
</evidence>
<evidence type="ECO:0000256" key="7">
    <source>
        <dbReference type="ARBA" id="ARBA00022526"/>
    </source>
</evidence>
<dbReference type="PANTHER" id="PTHR45745">
    <property type="entry name" value="PHOSPHOMANNOMUTASE 45A"/>
    <property type="match status" value="1"/>
</dbReference>
<dbReference type="EMBL" id="FJNB01000002">
    <property type="protein sequence ID" value="CZQ84260.1"/>
    <property type="molecule type" value="Genomic_DNA"/>
</dbReference>
<evidence type="ECO:0000313" key="22">
    <source>
        <dbReference type="Proteomes" id="UP000076878"/>
    </source>
</evidence>
<dbReference type="Pfam" id="PF00408">
    <property type="entry name" value="PGM_PMM_IV"/>
    <property type="match status" value="1"/>
</dbReference>
<dbReference type="Gene3D" id="3.30.310.50">
    <property type="entry name" value="Alpha-D-phosphohexomutase, C-terminal domain"/>
    <property type="match status" value="1"/>
</dbReference>
<keyword evidence="9 15" id="KW-0479">Metal-binding</keyword>
<evidence type="ECO:0000256" key="11">
    <source>
        <dbReference type="ARBA" id="ARBA00023235"/>
    </source>
</evidence>
<evidence type="ECO:0000256" key="14">
    <source>
        <dbReference type="ARBA" id="ARBA00041467"/>
    </source>
</evidence>
<dbReference type="GO" id="GO:0004614">
    <property type="term" value="F:phosphoglucomutase activity"/>
    <property type="evidence" value="ECO:0007669"/>
    <property type="project" value="UniProtKB-EC"/>
</dbReference>
<comment type="similarity">
    <text evidence="5 15">Belongs to the phosphohexose mutase family.</text>
</comment>
<name>A0A143YAR9_9LACT</name>
<keyword evidence="11" id="KW-0413">Isomerase</keyword>
<dbReference type="EMBL" id="FNYT01000011">
    <property type="protein sequence ID" value="SEJ31027.1"/>
    <property type="molecule type" value="Genomic_DNA"/>
</dbReference>
<evidence type="ECO:0000256" key="5">
    <source>
        <dbReference type="ARBA" id="ARBA00010231"/>
    </source>
</evidence>
<evidence type="ECO:0000259" key="19">
    <source>
        <dbReference type="Pfam" id="PF02880"/>
    </source>
</evidence>
<evidence type="ECO:0000256" key="1">
    <source>
        <dbReference type="ARBA" id="ARBA00000443"/>
    </source>
</evidence>
<dbReference type="GO" id="GO:0006006">
    <property type="term" value="P:glucose metabolic process"/>
    <property type="evidence" value="ECO:0007669"/>
    <property type="project" value="UniProtKB-KW"/>
</dbReference>
<organism evidence="20 22">
    <name type="scientific">Trichococcus ilyis</name>
    <dbReference type="NCBI Taxonomy" id="640938"/>
    <lineage>
        <taxon>Bacteria</taxon>
        <taxon>Bacillati</taxon>
        <taxon>Bacillota</taxon>
        <taxon>Bacilli</taxon>
        <taxon>Lactobacillales</taxon>
        <taxon>Carnobacteriaceae</taxon>
        <taxon>Trichococcus</taxon>
    </lineage>
</organism>
<dbReference type="Proteomes" id="UP000199280">
    <property type="component" value="Unassembled WGS sequence"/>
</dbReference>
<dbReference type="PROSITE" id="PS00710">
    <property type="entry name" value="PGM_PMM"/>
    <property type="match status" value="1"/>
</dbReference>
<dbReference type="GO" id="GO:0008973">
    <property type="term" value="F:phosphopentomutase activity"/>
    <property type="evidence" value="ECO:0007669"/>
    <property type="project" value="TreeGrafter"/>
</dbReference>
<dbReference type="InterPro" id="IPR005841">
    <property type="entry name" value="Alpha-D-phosphohexomutase_SF"/>
</dbReference>
<dbReference type="STRING" id="640938.TR210_339"/>
<evidence type="ECO:0000256" key="13">
    <source>
        <dbReference type="ARBA" id="ARBA00041398"/>
    </source>
</evidence>
<reference evidence="20 22" key="1">
    <citation type="submission" date="2016-02" db="EMBL/GenBank/DDBJ databases">
        <authorList>
            <person name="Wen L."/>
            <person name="He K."/>
            <person name="Yang H."/>
        </authorList>
    </citation>
    <scope>NUCLEOTIDE SEQUENCE [LARGE SCALE GENOMIC DNA]</scope>
    <source>
        <strain evidence="20">Trichococcus_R210</strain>
    </source>
</reference>
<reference evidence="21 23" key="2">
    <citation type="submission" date="2016-10" db="EMBL/GenBank/DDBJ databases">
        <authorList>
            <person name="Varghese N."/>
            <person name="Submissions S."/>
        </authorList>
    </citation>
    <scope>NUCLEOTIDE SEQUENCE [LARGE SCALE GENOMIC DNA]</scope>
    <source>
        <strain evidence="21 23">DSM 22150</strain>
    </source>
</reference>
<evidence type="ECO:0000256" key="15">
    <source>
        <dbReference type="RuleBase" id="RU004326"/>
    </source>
</evidence>
<dbReference type="PRINTS" id="PR00509">
    <property type="entry name" value="PGMPMM"/>
</dbReference>
<sequence>MSYQQTIAQWNNFALLESTLKEELKSLEGNEEALKDAFFAPLEFGTAGMRGILGVGINRMNIYTVRQATEGLARLMEAKGEAEKKRGVAIAYDSRHQSPEFAMEAAKTLGAHGIPAFVFESLRPTPELSFAVRHLNALTGIMITASHNPADYNGYKVYGDDGGQMPPADADALTEYVRAIENPLTIQVGDEAELKAAGLIKMLGEEVDAAYLDLVKTVTVDPALVHEMSKEMKLVFTPLHGTGQMLGERALKNAGFEGIHVVPEQAVADPNFSTVKSPNPEEAGAFEYAIKLGTELDADILVATDPDADRLGAAVRKAKGEYVVLTGNQIASLMLDYLLRAKKAAGTLPANGTALKSIVSSELPTAIAKSYGADMVDVLTGFKFIAEKIKQYEEDHSKEFLFGFEESYGYLAKPFVRDKDAIQALVLIAEVAAYYKKKGQTLYDGLVEIFETHGYYKEQTISVTMSGITGAEKIKALMAKFRSEAPADFAGIAVSITEDFGNSTKTFTDGSTESIDMPSSNVLKYFLEDGSWIAIRPSGTEPKIKFYIGAKADSQVAVDEKVAAFEASIRSLTAE</sequence>
<comment type="pathway">
    <text evidence="4">Lipid metabolism.</text>
</comment>
<dbReference type="InterPro" id="IPR005845">
    <property type="entry name" value="A-D-PHexomutase_a/b/a-II"/>
</dbReference>
<dbReference type="Gene3D" id="3.40.120.10">
    <property type="entry name" value="Alpha-D-Glucose-1,6-Bisphosphate, subunit A, domain 3"/>
    <property type="match status" value="3"/>
</dbReference>
<evidence type="ECO:0000313" key="21">
    <source>
        <dbReference type="EMBL" id="SEJ31027.1"/>
    </source>
</evidence>
<evidence type="ECO:0000259" key="18">
    <source>
        <dbReference type="Pfam" id="PF02879"/>
    </source>
</evidence>
<dbReference type="InterPro" id="IPR016055">
    <property type="entry name" value="A-D-PHexomutase_a/b/a-I/II/III"/>
</dbReference>
<feature type="domain" description="Alpha-D-phosphohexomutase alpha/beta/alpha" evidence="17">
    <location>
        <begin position="43"/>
        <end position="182"/>
    </location>
</feature>
<comment type="pathway">
    <text evidence="3">Glycolipid metabolism; diglucosyl-diacylglycerol biosynthesis.</text>
</comment>
<evidence type="ECO:0000256" key="4">
    <source>
        <dbReference type="ARBA" id="ARBA00005189"/>
    </source>
</evidence>
<evidence type="ECO:0000259" key="17">
    <source>
        <dbReference type="Pfam" id="PF02878"/>
    </source>
</evidence>
<dbReference type="SUPFAM" id="SSF53738">
    <property type="entry name" value="Phosphoglucomutase, first 3 domains"/>
    <property type="match status" value="3"/>
</dbReference>
<evidence type="ECO:0000256" key="9">
    <source>
        <dbReference type="ARBA" id="ARBA00022723"/>
    </source>
</evidence>
<comment type="catalytic activity">
    <reaction evidence="1">
        <text>alpha-D-glucose 1-phosphate = alpha-D-glucose 6-phosphate</text>
        <dbReference type="Rhea" id="RHEA:23536"/>
        <dbReference type="ChEBI" id="CHEBI:58225"/>
        <dbReference type="ChEBI" id="CHEBI:58601"/>
        <dbReference type="EC" id="5.4.2.2"/>
    </reaction>
</comment>
<dbReference type="GO" id="GO:0006166">
    <property type="term" value="P:purine ribonucleoside salvage"/>
    <property type="evidence" value="ECO:0007669"/>
    <property type="project" value="TreeGrafter"/>
</dbReference>
<evidence type="ECO:0000256" key="2">
    <source>
        <dbReference type="ARBA" id="ARBA00001946"/>
    </source>
</evidence>